<dbReference type="EMBL" id="AOSG01000022">
    <property type="protein sequence ID" value="EOR72032.1"/>
    <property type="molecule type" value="Genomic_DNA"/>
</dbReference>
<protein>
    <submittedName>
        <fullName evidence="2">Uncharacterized protein</fullName>
    </submittedName>
</protein>
<dbReference type="Proteomes" id="UP000014184">
    <property type="component" value="Unassembled WGS sequence"/>
</dbReference>
<reference evidence="2 3" key="1">
    <citation type="journal article" date="2013" name="Genome Announc.">
        <title>Draft Genome Sequence of the Lignocellulose Decomposer Thermobifida fusca Strain TM51.</title>
        <authorList>
            <person name="Toth A."/>
            <person name="Barna T."/>
            <person name="Nagy I."/>
            <person name="Horvath B."/>
            <person name="Nagy I."/>
            <person name="Tancsics A."/>
            <person name="Kriszt B."/>
            <person name="Baka E."/>
            <person name="Fekete C."/>
            <person name="Kukolya J."/>
        </authorList>
    </citation>
    <scope>NUCLEOTIDE SEQUENCE [LARGE SCALE GENOMIC DNA]</scope>
    <source>
        <strain evidence="2 3">TM51</strain>
    </source>
</reference>
<organism evidence="2 3">
    <name type="scientific">Thermobifida fusca TM51</name>
    <dbReference type="NCBI Taxonomy" id="1169414"/>
    <lineage>
        <taxon>Bacteria</taxon>
        <taxon>Bacillati</taxon>
        <taxon>Actinomycetota</taxon>
        <taxon>Actinomycetes</taxon>
        <taxon>Streptosporangiales</taxon>
        <taxon>Nocardiopsidaceae</taxon>
        <taxon>Thermobifida</taxon>
    </lineage>
</organism>
<proteinExistence type="predicted"/>
<name>A0A9P2WQY4_THEFU</name>
<evidence type="ECO:0000256" key="1">
    <source>
        <dbReference type="SAM" id="MobiDB-lite"/>
    </source>
</evidence>
<gene>
    <name evidence="2" type="ORF">TM51_04783</name>
</gene>
<feature type="region of interest" description="Disordered" evidence="1">
    <location>
        <begin position="45"/>
        <end position="68"/>
    </location>
</feature>
<comment type="caution">
    <text evidence="2">The sequence shown here is derived from an EMBL/GenBank/DDBJ whole genome shotgun (WGS) entry which is preliminary data.</text>
</comment>
<keyword evidence="3" id="KW-1185">Reference proteome</keyword>
<evidence type="ECO:0000313" key="3">
    <source>
        <dbReference type="Proteomes" id="UP000014184"/>
    </source>
</evidence>
<accession>A0A9P2WQY4</accession>
<dbReference type="AlphaFoldDB" id="A0A9P2WQY4"/>
<sequence>MIRYMFPITLWSVVVITLMIFEPGRARTDGFGAVATCVATIHLPFGSPASSRGARQGSAGTRHAPDRQ</sequence>
<evidence type="ECO:0000313" key="2">
    <source>
        <dbReference type="EMBL" id="EOR72032.1"/>
    </source>
</evidence>